<protein>
    <submittedName>
        <fullName evidence="3">Oxidoreductase</fullName>
    </submittedName>
</protein>
<name>A0A6N7YXC2_9PSEU</name>
<dbReference type="InterPro" id="IPR004360">
    <property type="entry name" value="Glyas_Fos-R_dOase_dom"/>
</dbReference>
<dbReference type="PANTHER" id="PTHR21366">
    <property type="entry name" value="GLYOXALASE FAMILY PROTEIN"/>
    <property type="match status" value="1"/>
</dbReference>
<dbReference type="InterPro" id="IPR037523">
    <property type="entry name" value="VOC_core"/>
</dbReference>
<dbReference type="Proteomes" id="UP000440096">
    <property type="component" value="Unassembled WGS sequence"/>
</dbReference>
<evidence type="ECO:0000313" key="3">
    <source>
        <dbReference type="EMBL" id="MTD56528.1"/>
    </source>
</evidence>
<dbReference type="CDD" id="cd08362">
    <property type="entry name" value="BphC5-RrK37_N_like"/>
    <property type="match status" value="1"/>
</dbReference>
<feature type="region of interest" description="Disordered" evidence="1">
    <location>
        <begin position="1"/>
        <end position="35"/>
    </location>
</feature>
<sequence length="343" mass="37498">MTVTSGAPVDVAVPSPLAEPPLPPPAPQSGEAPSVRAARSPITHLRYVALATENLRSTVAFYEGIWGLYPVASDGDVVFLGAVGSPEPFVIRVRAATERRTDIIGFGARSLAAVDELAATLARDGVRLASEPGVLVTPGGGYGFRFFDPEGRLIEVSAEVADKPYRELEERESVPQRLSHVVLNSTNVAGAMAFYESYLGLRLSDWLEDRMCFLRCSENHHSLAITHAPHIGLNHVSFEMRGLDEYMRGTGRMMRHGHEPLWGPGRHSSGDNVYSYFAAPDDVVVEYTTALEQIPDEDSWVPRVWPATPDYADRWGTAGPGEDLFALWHRTPPDAGLWTPTPI</sequence>
<comment type="caution">
    <text evidence="3">The sequence shown here is derived from an EMBL/GenBank/DDBJ whole genome shotgun (WGS) entry which is preliminary data.</text>
</comment>
<dbReference type="RefSeq" id="WP_154758689.1">
    <property type="nucleotide sequence ID" value="NZ_WMBA01000035.1"/>
</dbReference>
<keyword evidence="4" id="KW-1185">Reference proteome</keyword>
<organism evidence="3 4">
    <name type="scientific">Amycolatopsis pithecellobii</name>
    <dbReference type="NCBI Taxonomy" id="664692"/>
    <lineage>
        <taxon>Bacteria</taxon>
        <taxon>Bacillati</taxon>
        <taxon>Actinomycetota</taxon>
        <taxon>Actinomycetes</taxon>
        <taxon>Pseudonocardiales</taxon>
        <taxon>Pseudonocardiaceae</taxon>
        <taxon>Amycolatopsis</taxon>
    </lineage>
</organism>
<dbReference type="SUPFAM" id="SSF54593">
    <property type="entry name" value="Glyoxalase/Bleomycin resistance protein/Dihydroxybiphenyl dioxygenase"/>
    <property type="match status" value="1"/>
</dbReference>
<dbReference type="InterPro" id="IPR050383">
    <property type="entry name" value="GlyoxalaseI/FosfomycinResist"/>
</dbReference>
<proteinExistence type="predicted"/>
<dbReference type="EMBL" id="WMBA01000035">
    <property type="protein sequence ID" value="MTD56528.1"/>
    <property type="molecule type" value="Genomic_DNA"/>
</dbReference>
<dbReference type="Pfam" id="PF00903">
    <property type="entry name" value="Glyoxalase"/>
    <property type="match status" value="2"/>
</dbReference>
<feature type="domain" description="VOC" evidence="2">
    <location>
        <begin position="177"/>
        <end position="290"/>
    </location>
</feature>
<dbReference type="PROSITE" id="PS51819">
    <property type="entry name" value="VOC"/>
    <property type="match status" value="2"/>
</dbReference>
<evidence type="ECO:0000259" key="2">
    <source>
        <dbReference type="PROSITE" id="PS51819"/>
    </source>
</evidence>
<feature type="domain" description="VOC" evidence="2">
    <location>
        <begin position="44"/>
        <end position="159"/>
    </location>
</feature>
<accession>A0A6N7YXC2</accession>
<dbReference type="OrthoDB" id="3827654at2"/>
<feature type="compositionally biased region" description="Pro residues" evidence="1">
    <location>
        <begin position="17"/>
        <end position="27"/>
    </location>
</feature>
<dbReference type="PANTHER" id="PTHR21366:SF14">
    <property type="entry name" value="GLYOXALASE DOMAIN-CONTAINING PROTEIN 5"/>
    <property type="match status" value="1"/>
</dbReference>
<dbReference type="Gene3D" id="3.10.180.10">
    <property type="entry name" value="2,3-Dihydroxybiphenyl 1,2-Dioxygenase, domain 1"/>
    <property type="match status" value="2"/>
</dbReference>
<reference evidence="3 4" key="1">
    <citation type="submission" date="2019-11" db="EMBL/GenBank/DDBJ databases">
        <title>Draft genome of Amycolatopsis RM579.</title>
        <authorList>
            <person name="Duangmal K."/>
            <person name="Mingma R."/>
        </authorList>
    </citation>
    <scope>NUCLEOTIDE SEQUENCE [LARGE SCALE GENOMIC DNA]</scope>
    <source>
        <strain evidence="3 4">RM579</strain>
    </source>
</reference>
<evidence type="ECO:0000313" key="4">
    <source>
        <dbReference type="Proteomes" id="UP000440096"/>
    </source>
</evidence>
<evidence type="ECO:0000256" key="1">
    <source>
        <dbReference type="SAM" id="MobiDB-lite"/>
    </source>
</evidence>
<dbReference type="InterPro" id="IPR029068">
    <property type="entry name" value="Glyas_Bleomycin-R_OHBP_Dase"/>
</dbReference>
<dbReference type="AlphaFoldDB" id="A0A6N7YXC2"/>
<gene>
    <name evidence="3" type="ORF">GKO32_21500</name>
</gene>